<name>A0A428MQ13_9BACT</name>
<dbReference type="PANTHER" id="PTHR45900">
    <property type="entry name" value="RECA"/>
    <property type="match status" value="1"/>
</dbReference>
<evidence type="ECO:0000313" key="8">
    <source>
        <dbReference type="Proteomes" id="UP000269669"/>
    </source>
</evidence>
<dbReference type="EMBL" id="RSDW01000001">
    <property type="protein sequence ID" value="RSL18959.1"/>
    <property type="molecule type" value="Genomic_DNA"/>
</dbReference>
<dbReference type="OrthoDB" id="110850at2"/>
<keyword evidence="4" id="KW-0067">ATP-binding</keyword>
<dbReference type="GO" id="GO:0005524">
    <property type="term" value="F:ATP binding"/>
    <property type="evidence" value="ECO:0007669"/>
    <property type="project" value="UniProtKB-KW"/>
</dbReference>
<dbReference type="InterPro" id="IPR027417">
    <property type="entry name" value="P-loop_NTPase"/>
</dbReference>
<keyword evidence="5" id="KW-0233">DNA recombination</keyword>
<evidence type="ECO:0000313" key="7">
    <source>
        <dbReference type="EMBL" id="RSL18959.1"/>
    </source>
</evidence>
<organism evidence="7 8">
    <name type="scientific">Edaphobacter aggregans</name>
    <dbReference type="NCBI Taxonomy" id="570835"/>
    <lineage>
        <taxon>Bacteria</taxon>
        <taxon>Pseudomonadati</taxon>
        <taxon>Acidobacteriota</taxon>
        <taxon>Terriglobia</taxon>
        <taxon>Terriglobales</taxon>
        <taxon>Acidobacteriaceae</taxon>
        <taxon>Edaphobacter</taxon>
    </lineage>
</organism>
<protein>
    <recommendedName>
        <fullName evidence="2">Protein RecA</fullName>
    </recommendedName>
</protein>
<dbReference type="GO" id="GO:0006281">
    <property type="term" value="P:DNA repair"/>
    <property type="evidence" value="ECO:0007669"/>
    <property type="project" value="InterPro"/>
</dbReference>
<dbReference type="Pfam" id="PF00154">
    <property type="entry name" value="RecA_N"/>
    <property type="match status" value="1"/>
</dbReference>
<dbReference type="Proteomes" id="UP000269669">
    <property type="component" value="Unassembled WGS sequence"/>
</dbReference>
<comment type="similarity">
    <text evidence="1">Belongs to the RecA family.</text>
</comment>
<dbReference type="InterPro" id="IPR013765">
    <property type="entry name" value="DNA_recomb/repair_RecA"/>
</dbReference>
<dbReference type="InterPro" id="IPR049428">
    <property type="entry name" value="RecA-like_N"/>
</dbReference>
<keyword evidence="8" id="KW-1185">Reference proteome</keyword>
<evidence type="ECO:0000259" key="6">
    <source>
        <dbReference type="Pfam" id="PF00154"/>
    </source>
</evidence>
<dbReference type="SUPFAM" id="SSF52540">
    <property type="entry name" value="P-loop containing nucleoside triphosphate hydrolases"/>
    <property type="match status" value="1"/>
</dbReference>
<comment type="caution">
    <text evidence="7">The sequence shown here is derived from an EMBL/GenBank/DDBJ whole genome shotgun (WGS) entry which is preliminary data.</text>
</comment>
<dbReference type="Gene3D" id="3.40.50.300">
    <property type="entry name" value="P-loop containing nucleotide triphosphate hydrolases"/>
    <property type="match status" value="1"/>
</dbReference>
<evidence type="ECO:0000256" key="3">
    <source>
        <dbReference type="ARBA" id="ARBA00022741"/>
    </source>
</evidence>
<keyword evidence="3" id="KW-0547">Nucleotide-binding</keyword>
<sequence length="344" mass="36814">MPATSTIRTQIEVALAHKIPSALTPAPKMIRPMAETGIKSLDNLLQGGLPIGAVSELVGPECSGRTDIALSFVAHLTQASKVCAWIDASNNFDPVSAAAAGVDLARLLWVRCGAVRETVKPPTRNFVLPDKYLVPRPAKQGLHGGGFGSHPRGEAKGLSGAVSGLLNPQSFAPRCAEPQLRLREENPSFIASDEPAVVASRRYSPTSKPWARIEQALGTADLLLQGGGFSAVVLDMASLAPEFVSRIQLSTWFRYRAAAERTQSSVLLLTQYACAKSSAELLLHLQPAEAIGDEITVFTGIQAHIEVTRRRFAPNTSNVVPLRKPPQNVSGATWQCRTAWSGAR</sequence>
<dbReference type="AlphaFoldDB" id="A0A428MQ13"/>
<feature type="domain" description="RecA-like N-terminal" evidence="6">
    <location>
        <begin position="35"/>
        <end position="108"/>
    </location>
</feature>
<proteinExistence type="inferred from homology"/>
<evidence type="ECO:0000256" key="2">
    <source>
        <dbReference type="ARBA" id="ARBA00015553"/>
    </source>
</evidence>
<dbReference type="GO" id="GO:0003697">
    <property type="term" value="F:single-stranded DNA binding"/>
    <property type="evidence" value="ECO:0007669"/>
    <property type="project" value="InterPro"/>
</dbReference>
<gene>
    <name evidence="7" type="ORF">EDE15_4569</name>
</gene>
<evidence type="ECO:0000256" key="5">
    <source>
        <dbReference type="ARBA" id="ARBA00023172"/>
    </source>
</evidence>
<dbReference type="RefSeq" id="WP_125487232.1">
    <property type="nucleotide sequence ID" value="NZ_RSDW01000001.1"/>
</dbReference>
<dbReference type="PANTHER" id="PTHR45900:SF1">
    <property type="entry name" value="MITOCHONDRIAL DNA REPAIR PROTEIN RECA HOMOLOG-RELATED"/>
    <property type="match status" value="1"/>
</dbReference>
<evidence type="ECO:0000256" key="1">
    <source>
        <dbReference type="ARBA" id="ARBA00009391"/>
    </source>
</evidence>
<accession>A0A428MQ13</accession>
<dbReference type="GO" id="GO:0006310">
    <property type="term" value="P:DNA recombination"/>
    <property type="evidence" value="ECO:0007669"/>
    <property type="project" value="UniProtKB-KW"/>
</dbReference>
<reference evidence="7 8" key="1">
    <citation type="submission" date="2018-12" db="EMBL/GenBank/DDBJ databases">
        <title>Sequencing of bacterial isolates from soil warming experiment in Harvard Forest, Massachusetts, USA.</title>
        <authorList>
            <person name="Deangelis K."/>
        </authorList>
    </citation>
    <scope>NUCLEOTIDE SEQUENCE [LARGE SCALE GENOMIC DNA]</scope>
    <source>
        <strain evidence="7 8">EB153</strain>
    </source>
</reference>
<evidence type="ECO:0000256" key="4">
    <source>
        <dbReference type="ARBA" id="ARBA00022840"/>
    </source>
</evidence>